<name>A0A2C5XUN4_9HYPO</name>
<dbReference type="Pfam" id="PF00226">
    <property type="entry name" value="DnaJ"/>
    <property type="match status" value="1"/>
</dbReference>
<feature type="domain" description="J" evidence="2">
    <location>
        <begin position="65"/>
        <end position="142"/>
    </location>
</feature>
<dbReference type="OrthoDB" id="445556at2759"/>
<reference evidence="3 4" key="1">
    <citation type="submission" date="2017-06" db="EMBL/GenBank/DDBJ databases">
        <title>Ant-infecting Ophiocordyceps genomes reveal a high diversity of potential behavioral manipulation genes and a possible major role for enterotoxins.</title>
        <authorList>
            <person name="De Bekker C."/>
            <person name="Evans H.C."/>
            <person name="Brachmann A."/>
            <person name="Hughes D.P."/>
        </authorList>
    </citation>
    <scope>NUCLEOTIDE SEQUENCE [LARGE SCALE GENOMIC DNA]</scope>
    <source>
        <strain evidence="3 4">Map64</strain>
    </source>
</reference>
<dbReference type="STRING" id="1399860.A0A2C5XUN4"/>
<feature type="compositionally biased region" description="Basic and acidic residues" evidence="1">
    <location>
        <begin position="274"/>
        <end position="286"/>
    </location>
</feature>
<keyword evidence="4" id="KW-1185">Reference proteome</keyword>
<accession>A0A2C5XUN4</accession>
<dbReference type="InterPro" id="IPR036869">
    <property type="entry name" value="J_dom_sf"/>
</dbReference>
<dbReference type="InterPro" id="IPR001623">
    <property type="entry name" value="DnaJ_domain"/>
</dbReference>
<comment type="caution">
    <text evidence="3">The sequence shown here is derived from an EMBL/GenBank/DDBJ whole genome shotgun (WGS) entry which is preliminary data.</text>
</comment>
<dbReference type="SMART" id="SM00271">
    <property type="entry name" value="DnaJ"/>
    <property type="match status" value="1"/>
</dbReference>
<organism evidence="3 4">
    <name type="scientific">Ophiocordyceps australis</name>
    <dbReference type="NCBI Taxonomy" id="1399860"/>
    <lineage>
        <taxon>Eukaryota</taxon>
        <taxon>Fungi</taxon>
        <taxon>Dikarya</taxon>
        <taxon>Ascomycota</taxon>
        <taxon>Pezizomycotina</taxon>
        <taxon>Sordariomycetes</taxon>
        <taxon>Hypocreomycetidae</taxon>
        <taxon>Hypocreales</taxon>
        <taxon>Ophiocordycipitaceae</taxon>
        <taxon>Ophiocordyceps</taxon>
    </lineage>
</organism>
<evidence type="ECO:0000259" key="2">
    <source>
        <dbReference type="PROSITE" id="PS50076"/>
    </source>
</evidence>
<protein>
    <recommendedName>
        <fullName evidence="2">J domain-containing protein</fullName>
    </recommendedName>
</protein>
<sequence length="286" mass="32365">MMACVSAAAVRCCYCVEWPTLRHVPLTRLIRRSTEQGSAWRCASTYSHGNADGGPPAWPREPHPTPYQILGMHKSAPYTKSRFYQLVKLYHPDTQNHYSSRASSSNQPSISPATRLERYHLVIAANDILSDPSKRRLYDNHGIGWSNHSTASYTRNDDARYKPRPTVYNNATWEDWERWHQAQNGQQARSHPLYMSNGTFAAVVVMMCMIGALAQANLAERSGVSMMQATNISNQKIGQEILRRTTSSAGLTKSQRVDGFLRERENAAYSYRPENYHDRPQSGKNG</sequence>
<dbReference type="Proteomes" id="UP000226192">
    <property type="component" value="Unassembled WGS sequence"/>
</dbReference>
<dbReference type="CDD" id="cd06257">
    <property type="entry name" value="DnaJ"/>
    <property type="match status" value="1"/>
</dbReference>
<gene>
    <name evidence="3" type="ORF">CDD81_3687</name>
</gene>
<evidence type="ECO:0000313" key="3">
    <source>
        <dbReference type="EMBL" id="PHH59156.1"/>
    </source>
</evidence>
<feature type="region of interest" description="Disordered" evidence="1">
    <location>
        <begin position="264"/>
        <end position="286"/>
    </location>
</feature>
<dbReference type="EMBL" id="NJET01000234">
    <property type="protein sequence ID" value="PHH59156.1"/>
    <property type="molecule type" value="Genomic_DNA"/>
</dbReference>
<evidence type="ECO:0000256" key="1">
    <source>
        <dbReference type="SAM" id="MobiDB-lite"/>
    </source>
</evidence>
<proteinExistence type="predicted"/>
<evidence type="ECO:0000313" key="4">
    <source>
        <dbReference type="Proteomes" id="UP000226192"/>
    </source>
</evidence>
<dbReference type="PROSITE" id="PS50076">
    <property type="entry name" value="DNAJ_2"/>
    <property type="match status" value="1"/>
</dbReference>
<dbReference type="SUPFAM" id="SSF46565">
    <property type="entry name" value="Chaperone J-domain"/>
    <property type="match status" value="1"/>
</dbReference>
<dbReference type="Gene3D" id="1.10.287.110">
    <property type="entry name" value="DnaJ domain"/>
    <property type="match status" value="1"/>
</dbReference>
<dbReference type="AlphaFoldDB" id="A0A2C5XUN4"/>